<evidence type="ECO:0000313" key="1">
    <source>
        <dbReference type="EMBL" id="REG84709.1"/>
    </source>
</evidence>
<protein>
    <recommendedName>
        <fullName evidence="3">PIN domain-containing protein</fullName>
    </recommendedName>
</protein>
<organism evidence="1 2">
    <name type="scientific">Algoriphagus antarcticus</name>
    <dbReference type="NCBI Taxonomy" id="238540"/>
    <lineage>
        <taxon>Bacteria</taxon>
        <taxon>Pseudomonadati</taxon>
        <taxon>Bacteroidota</taxon>
        <taxon>Cytophagia</taxon>
        <taxon>Cytophagales</taxon>
        <taxon>Cyclobacteriaceae</taxon>
        <taxon>Algoriphagus</taxon>
    </lineage>
</organism>
<evidence type="ECO:0000313" key="2">
    <source>
        <dbReference type="Proteomes" id="UP000256405"/>
    </source>
</evidence>
<evidence type="ECO:0008006" key="3">
    <source>
        <dbReference type="Google" id="ProtNLM"/>
    </source>
</evidence>
<sequence>MANTNYQLLKQLGSSEAKNVLRNFRLLAEVLPLNEKIVDLSINDEKMTDFEDGLQLYSALEFGYDIIITRNQKDFKSATIPVMSPSEYITGRKK</sequence>
<proteinExistence type="predicted"/>
<keyword evidence="2" id="KW-1185">Reference proteome</keyword>
<dbReference type="SUPFAM" id="SSF88723">
    <property type="entry name" value="PIN domain-like"/>
    <property type="match status" value="1"/>
</dbReference>
<dbReference type="AlphaFoldDB" id="A0A3E0DPC8"/>
<dbReference type="Proteomes" id="UP000256405">
    <property type="component" value="Unassembled WGS sequence"/>
</dbReference>
<accession>A0A3E0DPC8</accession>
<name>A0A3E0DPC8_9BACT</name>
<dbReference type="InterPro" id="IPR029060">
    <property type="entry name" value="PIN-like_dom_sf"/>
</dbReference>
<comment type="caution">
    <text evidence="1">The sequence shown here is derived from an EMBL/GenBank/DDBJ whole genome shotgun (WGS) entry which is preliminary data.</text>
</comment>
<reference evidence="1 2" key="1">
    <citation type="submission" date="2018-08" db="EMBL/GenBank/DDBJ databases">
        <title>Genomic Encyclopedia of Archaeal and Bacterial Type Strains, Phase II (KMG-II): from individual species to whole genera.</title>
        <authorList>
            <person name="Goeker M."/>
        </authorList>
    </citation>
    <scope>NUCLEOTIDE SEQUENCE [LARGE SCALE GENOMIC DNA]</scope>
    <source>
        <strain evidence="1 2">DSM 15986</strain>
    </source>
</reference>
<gene>
    <name evidence="1" type="ORF">C8N25_11458</name>
</gene>
<dbReference type="EMBL" id="QUNF01000014">
    <property type="protein sequence ID" value="REG84709.1"/>
    <property type="molecule type" value="Genomic_DNA"/>
</dbReference>